<comment type="catalytic activity">
    <reaction evidence="10">
        <text>ATP + H2O = ADP + phosphate + H(+)</text>
        <dbReference type="Rhea" id="RHEA:13065"/>
        <dbReference type="ChEBI" id="CHEBI:15377"/>
        <dbReference type="ChEBI" id="CHEBI:15378"/>
        <dbReference type="ChEBI" id="CHEBI:30616"/>
        <dbReference type="ChEBI" id="CHEBI:43474"/>
        <dbReference type="ChEBI" id="CHEBI:456216"/>
        <dbReference type="EC" id="5.6.2.4"/>
    </reaction>
</comment>
<dbReference type="Pfam" id="PF13361">
    <property type="entry name" value="UvrD_C"/>
    <property type="match status" value="1"/>
</dbReference>
<dbReference type="GO" id="GO:0043138">
    <property type="term" value="F:3'-5' DNA helicase activity"/>
    <property type="evidence" value="ECO:0007669"/>
    <property type="project" value="UniProtKB-EC"/>
</dbReference>
<dbReference type="Pfam" id="PF00580">
    <property type="entry name" value="UvrD-helicase"/>
    <property type="match status" value="1"/>
</dbReference>
<dbReference type="AlphaFoldDB" id="A0A3B0WBT8"/>
<evidence type="ECO:0000256" key="7">
    <source>
        <dbReference type="ARBA" id="ARBA00023235"/>
    </source>
</evidence>
<evidence type="ECO:0000256" key="10">
    <source>
        <dbReference type="ARBA" id="ARBA00048988"/>
    </source>
</evidence>
<evidence type="ECO:0000256" key="3">
    <source>
        <dbReference type="ARBA" id="ARBA00022801"/>
    </source>
</evidence>
<evidence type="ECO:0000256" key="1">
    <source>
        <dbReference type="ARBA" id="ARBA00009922"/>
    </source>
</evidence>
<dbReference type="Gene3D" id="3.40.50.300">
    <property type="entry name" value="P-loop containing nucleotide triphosphate hydrolases"/>
    <property type="match status" value="2"/>
</dbReference>
<comment type="similarity">
    <text evidence="1">Belongs to the helicase family. UvrD subfamily.</text>
</comment>
<evidence type="ECO:0000256" key="5">
    <source>
        <dbReference type="ARBA" id="ARBA00022840"/>
    </source>
</evidence>
<dbReference type="GO" id="GO:0003677">
    <property type="term" value="F:DNA binding"/>
    <property type="evidence" value="ECO:0007669"/>
    <property type="project" value="UniProtKB-KW"/>
</dbReference>
<dbReference type="InterPro" id="IPR014016">
    <property type="entry name" value="UvrD-like_ATP-bd"/>
</dbReference>
<dbReference type="CDD" id="cd17932">
    <property type="entry name" value="DEXQc_UvrD"/>
    <property type="match status" value="1"/>
</dbReference>
<dbReference type="SUPFAM" id="SSF52540">
    <property type="entry name" value="P-loop containing nucleoside triphosphate hydrolases"/>
    <property type="match status" value="1"/>
</dbReference>
<accession>A0A3B0WBT8</accession>
<proteinExistence type="inferred from homology"/>
<dbReference type="InterPro" id="IPR027417">
    <property type="entry name" value="P-loop_NTPase"/>
</dbReference>
<dbReference type="FunFam" id="1.10.10.160:FF:000001">
    <property type="entry name" value="ATP-dependent DNA helicase"/>
    <property type="match status" value="1"/>
</dbReference>
<organism evidence="13">
    <name type="scientific">hydrothermal vent metagenome</name>
    <dbReference type="NCBI Taxonomy" id="652676"/>
    <lineage>
        <taxon>unclassified sequences</taxon>
        <taxon>metagenomes</taxon>
        <taxon>ecological metagenomes</taxon>
    </lineage>
</organism>
<feature type="domain" description="UvrD-like helicase C-terminal" evidence="12">
    <location>
        <begin position="287"/>
        <end position="594"/>
    </location>
</feature>
<dbReference type="GO" id="GO:0005524">
    <property type="term" value="F:ATP binding"/>
    <property type="evidence" value="ECO:0007669"/>
    <property type="project" value="UniProtKB-KW"/>
</dbReference>
<dbReference type="GO" id="GO:0033202">
    <property type="term" value="C:DNA helicase complex"/>
    <property type="evidence" value="ECO:0007669"/>
    <property type="project" value="TreeGrafter"/>
</dbReference>
<dbReference type="Gene3D" id="1.10.10.160">
    <property type="match status" value="1"/>
</dbReference>
<evidence type="ECO:0000256" key="4">
    <source>
        <dbReference type="ARBA" id="ARBA00022806"/>
    </source>
</evidence>
<dbReference type="GO" id="GO:0016887">
    <property type="term" value="F:ATP hydrolysis activity"/>
    <property type="evidence" value="ECO:0007669"/>
    <property type="project" value="RHEA"/>
</dbReference>
<keyword evidence="4 13" id="KW-0347">Helicase</keyword>
<dbReference type="InterPro" id="IPR000212">
    <property type="entry name" value="DNA_helicase_UvrD/REP"/>
</dbReference>
<dbReference type="PROSITE" id="PS51217">
    <property type="entry name" value="UVRD_HELICASE_CTER"/>
    <property type="match status" value="1"/>
</dbReference>
<evidence type="ECO:0000259" key="11">
    <source>
        <dbReference type="PROSITE" id="PS51198"/>
    </source>
</evidence>
<feature type="domain" description="UvrD-like helicase ATP-binding" evidence="11">
    <location>
        <begin position="8"/>
        <end position="286"/>
    </location>
</feature>
<dbReference type="EMBL" id="UOFB01000406">
    <property type="protein sequence ID" value="VAW49880.1"/>
    <property type="molecule type" value="Genomic_DNA"/>
</dbReference>
<dbReference type="Gene3D" id="1.10.486.10">
    <property type="entry name" value="PCRA, domain 4"/>
    <property type="match status" value="1"/>
</dbReference>
<gene>
    <name evidence="13" type="ORF">MNBD_GAMMA04-338</name>
</gene>
<dbReference type="InterPro" id="IPR014017">
    <property type="entry name" value="DNA_helicase_UvrD-like_C"/>
</dbReference>
<keyword evidence="2" id="KW-0547">Nucleotide-binding</keyword>
<evidence type="ECO:0000256" key="2">
    <source>
        <dbReference type="ARBA" id="ARBA00022741"/>
    </source>
</evidence>
<keyword evidence="7" id="KW-0413">Isomerase</keyword>
<evidence type="ECO:0000259" key="12">
    <source>
        <dbReference type="PROSITE" id="PS51217"/>
    </source>
</evidence>
<keyword evidence="5" id="KW-0067">ATP-binding</keyword>
<dbReference type="Pfam" id="PF21196">
    <property type="entry name" value="PcrA_UvrD_tudor"/>
    <property type="match status" value="1"/>
</dbReference>
<comment type="catalytic activity">
    <reaction evidence="8">
        <text>Couples ATP hydrolysis with the unwinding of duplex DNA by translocating in the 3'-5' direction.</text>
        <dbReference type="EC" id="5.6.2.4"/>
    </reaction>
</comment>
<evidence type="ECO:0000256" key="8">
    <source>
        <dbReference type="ARBA" id="ARBA00034617"/>
    </source>
</evidence>
<dbReference type="GO" id="GO:0000725">
    <property type="term" value="P:recombinational repair"/>
    <property type="evidence" value="ECO:0007669"/>
    <property type="project" value="TreeGrafter"/>
</dbReference>
<evidence type="ECO:0000256" key="9">
    <source>
        <dbReference type="ARBA" id="ARBA00034808"/>
    </source>
</evidence>
<dbReference type="GO" id="GO:0005829">
    <property type="term" value="C:cytosol"/>
    <property type="evidence" value="ECO:0007669"/>
    <property type="project" value="TreeGrafter"/>
</dbReference>
<dbReference type="PANTHER" id="PTHR11070">
    <property type="entry name" value="UVRD / RECB / PCRA DNA HELICASE FAMILY MEMBER"/>
    <property type="match status" value="1"/>
</dbReference>
<keyword evidence="3 13" id="KW-0378">Hydrolase</keyword>
<dbReference type="CDD" id="cd18807">
    <property type="entry name" value="SF1_C_UvrD"/>
    <property type="match status" value="1"/>
</dbReference>
<sequence>MDISFILNDLNDAQRDAVTAKDTHALILAGAGSGKTRVLVHRIAWLTQVMGFSPYNILAVTFTNKASSEMRGRIESLIGQKSAGLTMGTFHGIAYRLLRQHYQEVGLPQTFQILDSDDQKRVIKRLLKAMDLEESQWPHKQIQAFINGEKEEGRRPDHIDVGHNPFVAKMVEVYRAYEAQCQRSGLVDFAELLLRAHELWLKNPTVLQHYQARYRHILVDEFQDTNSLQYAWLRVLAGGTGKLFVVGDDDQSIYGWRGAKVENIRQFDTDFSLVKMIRLEQNYRSTGTILKAANGLISHNTSRMGKELWSAGDEGDLIRVYEAFNEVDEARYICNQMEAWCEQGGERNDIAVLYRSNAQSRVMEQALMQAQIPYRVYGGLRFYDRAEIRDVLSYLRLLINREDDAAFERAYNHPPRGIGQKTAETIRVCAKQQEISLWQAAQQLTESGLTARAKSAVQGFLALIDALSDEVSELPLEDQMMKVITRSGLQAHFEKDSSEQGKGRLENIDELINAASQFKPAETQEHVDSLPSEAQVVAEGVDSQAQQDGTLLQAPKYDHPLADFLAQAALEAGEQQADEWESSVQLMTLHAAKGLEFPLVCMIGVEEGLFPSQRSFEDPERLEEERRLAYVGVTRAEKQLIITFANRRRMHGSEFYPTPSRFIKEMPESCLEFVRLSGSAQPTLNGGVAYGTTNSVQKILEAENQTGFCTGERVFHQKFGEGVIVSTEGSGEHARVNVQFTHAGSKWLVTAYANLEKK</sequence>
<name>A0A3B0WBT8_9ZZZZ</name>
<dbReference type="EC" id="5.6.2.4" evidence="9"/>
<keyword evidence="6" id="KW-0238">DNA-binding</keyword>
<evidence type="ECO:0000256" key="6">
    <source>
        <dbReference type="ARBA" id="ARBA00023125"/>
    </source>
</evidence>
<dbReference type="PANTHER" id="PTHR11070:SF2">
    <property type="entry name" value="ATP-DEPENDENT DNA HELICASE SRS2"/>
    <property type="match status" value="1"/>
</dbReference>
<reference evidence="13" key="1">
    <citation type="submission" date="2018-06" db="EMBL/GenBank/DDBJ databases">
        <authorList>
            <person name="Zhirakovskaya E."/>
        </authorList>
    </citation>
    <scope>NUCLEOTIDE SEQUENCE</scope>
</reference>
<dbReference type="PROSITE" id="PS51198">
    <property type="entry name" value="UVRD_HELICASE_ATP_BIND"/>
    <property type="match status" value="1"/>
</dbReference>
<dbReference type="InterPro" id="IPR013986">
    <property type="entry name" value="DExx_box_DNA_helicase_dom_sf"/>
</dbReference>
<dbReference type="NCBIfam" id="NF008743">
    <property type="entry name" value="PRK11773.1"/>
    <property type="match status" value="1"/>
</dbReference>
<protein>
    <recommendedName>
        <fullName evidence="9">DNA 3'-5' helicase</fullName>
        <ecNumber evidence="9">5.6.2.4</ecNumber>
    </recommendedName>
</protein>
<evidence type="ECO:0000313" key="13">
    <source>
        <dbReference type="EMBL" id="VAW49880.1"/>
    </source>
</evidence>